<dbReference type="Proteomes" id="UP001595921">
    <property type="component" value="Unassembled WGS sequence"/>
</dbReference>
<sequence length="136" mass="13907">MSPDDPPTLSRRRLLAGSAVALAATSGCVTTGMQVQGDLSGSNVFESVSLMESWTANQATAKLALTDTATTELNVRRLAVIDSQGSSVWTGAVEPAQTSVSNVMLPVGSPVTLAAANASGEFVDRVEITVVGDTVP</sequence>
<name>A0ABD5PGG5_9EURY</name>
<proteinExistence type="predicted"/>
<keyword evidence="2" id="KW-1185">Reference proteome</keyword>
<evidence type="ECO:0000313" key="2">
    <source>
        <dbReference type="Proteomes" id="UP001595921"/>
    </source>
</evidence>
<dbReference type="PROSITE" id="PS51318">
    <property type="entry name" value="TAT"/>
    <property type="match status" value="1"/>
</dbReference>
<organism evidence="1 2">
    <name type="scientific">Halobium salinum</name>
    <dbReference type="NCBI Taxonomy" id="1364940"/>
    <lineage>
        <taxon>Archaea</taxon>
        <taxon>Methanobacteriati</taxon>
        <taxon>Methanobacteriota</taxon>
        <taxon>Stenosarchaea group</taxon>
        <taxon>Halobacteria</taxon>
        <taxon>Halobacteriales</taxon>
        <taxon>Haloferacaceae</taxon>
        <taxon>Halobium</taxon>
    </lineage>
</organism>
<dbReference type="EMBL" id="JBHSDS010000008">
    <property type="protein sequence ID" value="MFC4359804.1"/>
    <property type="molecule type" value="Genomic_DNA"/>
</dbReference>
<protein>
    <submittedName>
        <fullName evidence="1">Uncharacterized protein</fullName>
    </submittedName>
</protein>
<gene>
    <name evidence="1" type="ORF">ACFO0N_17810</name>
</gene>
<dbReference type="InterPro" id="IPR006311">
    <property type="entry name" value="TAT_signal"/>
</dbReference>
<evidence type="ECO:0000313" key="1">
    <source>
        <dbReference type="EMBL" id="MFC4359804.1"/>
    </source>
</evidence>
<reference evidence="1 2" key="1">
    <citation type="journal article" date="2019" name="Int. J. Syst. Evol. Microbiol.">
        <title>The Global Catalogue of Microorganisms (GCM) 10K type strain sequencing project: providing services to taxonomists for standard genome sequencing and annotation.</title>
        <authorList>
            <consortium name="The Broad Institute Genomics Platform"/>
            <consortium name="The Broad Institute Genome Sequencing Center for Infectious Disease"/>
            <person name="Wu L."/>
            <person name="Ma J."/>
        </authorList>
    </citation>
    <scope>NUCLEOTIDE SEQUENCE [LARGE SCALE GENOMIC DNA]</scope>
    <source>
        <strain evidence="1 2">CGMCC 1.12553</strain>
    </source>
</reference>
<comment type="caution">
    <text evidence="1">The sequence shown here is derived from an EMBL/GenBank/DDBJ whole genome shotgun (WGS) entry which is preliminary data.</text>
</comment>
<dbReference type="RefSeq" id="WP_267621242.1">
    <property type="nucleotide sequence ID" value="NZ_JAODIW010000006.1"/>
</dbReference>
<accession>A0ABD5PGG5</accession>
<dbReference type="AlphaFoldDB" id="A0ABD5PGG5"/>